<gene>
    <name evidence="1" type="ORF">E5340_04325</name>
</gene>
<evidence type="ECO:0000313" key="1">
    <source>
        <dbReference type="EMBL" id="TGY55901.1"/>
    </source>
</evidence>
<dbReference type="Pfam" id="PF10711">
    <property type="entry name" value="DUF2513"/>
    <property type="match status" value="1"/>
</dbReference>
<proteinExistence type="predicted"/>
<dbReference type="Proteomes" id="UP000306855">
    <property type="component" value="Unassembled WGS sequence"/>
</dbReference>
<sequence>MKLNWDCFYNVLQTIEQHSTTTSNLPFSIFGDLQKEYGKDQVEYCLHQAYEADLLIGDDPFDAQGNFISTSDLSLKGHQFLADQDHNKE</sequence>
<reference evidence="1 2" key="1">
    <citation type="submission" date="2019-04" db="EMBL/GenBank/DDBJ databases">
        <title>Microbes associate with the intestines of laboratory mice.</title>
        <authorList>
            <person name="Navarre W."/>
            <person name="Wong E."/>
            <person name="Huang K."/>
            <person name="Tropini C."/>
            <person name="Ng K."/>
            <person name="Yu B."/>
        </authorList>
    </citation>
    <scope>NUCLEOTIDE SEQUENCE [LARGE SCALE GENOMIC DNA]</scope>
    <source>
        <strain evidence="1 2">NM26_J9</strain>
    </source>
</reference>
<dbReference type="RefSeq" id="WP_004047449.1">
    <property type="nucleotide sequence ID" value="NZ_BDFM01000189.1"/>
</dbReference>
<dbReference type="InterPro" id="IPR019650">
    <property type="entry name" value="DUF2513"/>
</dbReference>
<dbReference type="AlphaFoldDB" id="A0A4S2EP07"/>
<comment type="caution">
    <text evidence="1">The sequence shown here is derived from an EMBL/GenBank/DDBJ whole genome shotgun (WGS) entry which is preliminary data.</text>
</comment>
<evidence type="ECO:0000313" key="2">
    <source>
        <dbReference type="Proteomes" id="UP000306855"/>
    </source>
</evidence>
<name>A0A4S2EP07_9LACO</name>
<dbReference type="EMBL" id="SRYK01000015">
    <property type="protein sequence ID" value="TGY55901.1"/>
    <property type="molecule type" value="Genomic_DNA"/>
</dbReference>
<protein>
    <submittedName>
        <fullName evidence="1">DUF2513 domain-containing protein</fullName>
    </submittedName>
</protein>
<accession>A0A4S2EP07</accession>
<organism evidence="1 2">
    <name type="scientific">Ligilactobacillus murinus</name>
    <dbReference type="NCBI Taxonomy" id="1622"/>
    <lineage>
        <taxon>Bacteria</taxon>
        <taxon>Bacillati</taxon>
        <taxon>Bacillota</taxon>
        <taxon>Bacilli</taxon>
        <taxon>Lactobacillales</taxon>
        <taxon>Lactobacillaceae</taxon>
        <taxon>Ligilactobacillus</taxon>
    </lineage>
</organism>